<accession>A0A8S5P5N1</accession>
<protein>
    <submittedName>
        <fullName evidence="1">Uncharacterized protein</fullName>
    </submittedName>
</protein>
<evidence type="ECO:0000313" key="1">
    <source>
        <dbReference type="EMBL" id="DAE02298.1"/>
    </source>
</evidence>
<proteinExistence type="predicted"/>
<organism evidence="1">
    <name type="scientific">Herelleviridae sp. cttEB8</name>
    <dbReference type="NCBI Taxonomy" id="2825832"/>
    <lineage>
        <taxon>Viruses</taxon>
        <taxon>Duplodnaviria</taxon>
        <taxon>Heunggongvirae</taxon>
        <taxon>Uroviricota</taxon>
        <taxon>Caudoviricetes</taxon>
        <taxon>Herelleviridae</taxon>
    </lineage>
</organism>
<reference evidence="1" key="1">
    <citation type="journal article" date="2021" name="Proc. Natl. Acad. Sci. U.S.A.">
        <title>A Catalog of Tens of Thousands of Viruses from Human Metagenomes Reveals Hidden Associations with Chronic Diseases.</title>
        <authorList>
            <person name="Tisza M.J."/>
            <person name="Buck C.B."/>
        </authorList>
    </citation>
    <scope>NUCLEOTIDE SEQUENCE</scope>
    <source>
        <strain evidence="1">CttEB8</strain>
    </source>
</reference>
<sequence length="199" mass="22948">MIGYKGDVLVQVLRKKVETYEDSRLKEERFEDEFIKISDLNKNGIDFVKMLHIPTFSFRYMPARINIGDYNGKIFTLIFESEAGEISICEGQKLFIGKYSQKCCLPILDEKLLSEMTEGECLNRISGSSLRSDSEERKLSIEEYVKSFEDTSKSHFGVRKLIVKDIKETTYKGTLYNLIAPIEYVIQDFGGVLKTIIHE</sequence>
<dbReference type="EMBL" id="BK015344">
    <property type="protein sequence ID" value="DAE02298.1"/>
    <property type="molecule type" value="Genomic_DNA"/>
</dbReference>
<name>A0A8S5P5N1_9CAUD</name>